<evidence type="ECO:0000313" key="3">
    <source>
        <dbReference type="Proteomes" id="UP001515660"/>
    </source>
</evidence>
<reference evidence="2 3" key="1">
    <citation type="journal article" date="2022" name="Microorganisms">
        <title>Genome Sequence and Characterization of a Xanthorhodopsin-Containing, Aerobic Anoxygenic Phototrophic Rhodobacter Species, Isolated from Mesophilic Conditions at Yellowstone National Park.</title>
        <authorList>
            <person name="Kyndt J.A."/>
            <person name="Robertson S."/>
            <person name="Shoffstall I.B."/>
            <person name="Ramaley R.F."/>
            <person name="Meyer T.E."/>
        </authorList>
    </citation>
    <scope>NUCLEOTIDE SEQUENCE [LARGE SCALE GENOMIC DNA]</scope>
    <source>
        <strain evidence="2 3">M37P</strain>
    </source>
</reference>
<proteinExistence type="predicted"/>
<dbReference type="Proteomes" id="UP001515660">
    <property type="component" value="Unassembled WGS sequence"/>
</dbReference>
<feature type="transmembrane region" description="Helical" evidence="1">
    <location>
        <begin position="20"/>
        <end position="38"/>
    </location>
</feature>
<dbReference type="InterPro" id="IPR045616">
    <property type="entry name" value="DUF6446"/>
</dbReference>
<sequence>MRRCLPVDRGGGGPVNAGKLIVAAIVIVAAVAGAFLWYTAERAFYEPVAFTPGAEIRLVPLTSDQPEPILVDAIEGIDAASSPIKFRACFTTPLSLAMLTETYRPYEGAVPLVAPSNFPCFDAMAIGRALETGEALAFLSEPEIRPGVDRVVAVFGDGRAYAWQQTNSSLKD</sequence>
<keyword evidence="1" id="KW-0472">Membrane</keyword>
<keyword evidence="3" id="KW-1185">Reference proteome</keyword>
<keyword evidence="1" id="KW-1133">Transmembrane helix</keyword>
<keyword evidence="2" id="KW-0418">Kinase</keyword>
<dbReference type="EMBL" id="JAANHS010000005">
    <property type="protein sequence ID" value="NHB76703.1"/>
    <property type="molecule type" value="Genomic_DNA"/>
</dbReference>
<protein>
    <submittedName>
        <fullName evidence="2">Histidine kinase</fullName>
    </submittedName>
</protein>
<comment type="caution">
    <text evidence="2">The sequence shown here is derived from an EMBL/GenBank/DDBJ whole genome shotgun (WGS) entry which is preliminary data.</text>
</comment>
<organism evidence="2 3">
    <name type="scientific">Rhodobacter calidifons</name>
    <dbReference type="NCBI Taxonomy" id="2715277"/>
    <lineage>
        <taxon>Bacteria</taxon>
        <taxon>Pseudomonadati</taxon>
        <taxon>Pseudomonadota</taxon>
        <taxon>Alphaproteobacteria</taxon>
        <taxon>Rhodobacterales</taxon>
        <taxon>Rhodobacter group</taxon>
        <taxon>Rhodobacter</taxon>
    </lineage>
</organism>
<dbReference type="Pfam" id="PF20044">
    <property type="entry name" value="DUF6446"/>
    <property type="match status" value="1"/>
</dbReference>
<keyword evidence="1" id="KW-0812">Transmembrane</keyword>
<dbReference type="GO" id="GO:0016301">
    <property type="term" value="F:kinase activity"/>
    <property type="evidence" value="ECO:0007669"/>
    <property type="project" value="UniProtKB-KW"/>
</dbReference>
<evidence type="ECO:0000313" key="2">
    <source>
        <dbReference type="EMBL" id="NHB76703.1"/>
    </source>
</evidence>
<gene>
    <name evidence="2" type="ORF">G8O29_08095</name>
</gene>
<accession>A0ABX0G602</accession>
<keyword evidence="2" id="KW-0808">Transferase</keyword>
<evidence type="ECO:0000256" key="1">
    <source>
        <dbReference type="SAM" id="Phobius"/>
    </source>
</evidence>
<name>A0ABX0G602_9RHOB</name>